<keyword evidence="5" id="KW-1185">Reference proteome</keyword>
<feature type="region of interest" description="Disordered" evidence="1">
    <location>
        <begin position="104"/>
        <end position="127"/>
    </location>
</feature>
<dbReference type="EMBL" id="CAJHUC010000793">
    <property type="protein sequence ID" value="CAD7698251.1"/>
    <property type="molecule type" value="Genomic_DNA"/>
</dbReference>
<organism evidence="4 5">
    <name type="scientific">Ostreobium quekettii</name>
    <dbReference type="NCBI Taxonomy" id="121088"/>
    <lineage>
        <taxon>Eukaryota</taxon>
        <taxon>Viridiplantae</taxon>
        <taxon>Chlorophyta</taxon>
        <taxon>core chlorophytes</taxon>
        <taxon>Ulvophyceae</taxon>
        <taxon>TCBD clade</taxon>
        <taxon>Bryopsidales</taxon>
        <taxon>Ostreobineae</taxon>
        <taxon>Ostreobiaceae</taxon>
        <taxon>Ostreobium</taxon>
    </lineage>
</organism>
<name>A0A8S1J2E9_9CHLO</name>
<evidence type="ECO:0008006" key="6">
    <source>
        <dbReference type="Google" id="ProtNLM"/>
    </source>
</evidence>
<sequence length="259" mass="28590">MALKSLLPFAALLYSLLSFLPRFPLSLAWLSLCDASREVTAKGRSTSGRTRKDAAWQPVKTSETPGDAAEDRQPRLGGREGLARGLLDRCTRFGWRAPNRERHRAADVSAKALPTTQPEKNSDSDHTASSQLFQDAFFPPLLCRALRDADVVRLSACDRRLRALLTPELLQIRERARLGAADVEAVARCDQPTSLQFLLRMSCALLWSLASGGSLPFDRFVCSMAYGARGMHADAVGYGSIHDIFESDDEDADDALWCY</sequence>
<evidence type="ECO:0000313" key="3">
    <source>
        <dbReference type="EMBL" id="CAD7698251.1"/>
    </source>
</evidence>
<proteinExistence type="predicted"/>
<dbReference type="AlphaFoldDB" id="A0A8S1J2E9"/>
<accession>A0A8S1J2E9</accession>
<gene>
    <name evidence="3" type="ORF">OSTQU699_LOCUS3612</name>
    <name evidence="4" type="ORF">OSTQU699_LOCUS6597</name>
</gene>
<evidence type="ECO:0000256" key="1">
    <source>
        <dbReference type="SAM" id="MobiDB-lite"/>
    </source>
</evidence>
<comment type="caution">
    <text evidence="4">The sequence shown here is derived from an EMBL/GenBank/DDBJ whole genome shotgun (WGS) entry which is preliminary data.</text>
</comment>
<feature type="region of interest" description="Disordered" evidence="1">
    <location>
        <begin position="40"/>
        <end position="77"/>
    </location>
</feature>
<evidence type="ECO:0000256" key="2">
    <source>
        <dbReference type="SAM" id="SignalP"/>
    </source>
</evidence>
<evidence type="ECO:0000313" key="4">
    <source>
        <dbReference type="EMBL" id="CAD7701238.1"/>
    </source>
</evidence>
<dbReference type="EMBL" id="CAJHUC010001469">
    <property type="protein sequence ID" value="CAD7701238.1"/>
    <property type="molecule type" value="Genomic_DNA"/>
</dbReference>
<feature type="chain" id="PRO_5036434431" description="F-box domain-containing protein" evidence="2">
    <location>
        <begin position="29"/>
        <end position="259"/>
    </location>
</feature>
<evidence type="ECO:0000313" key="5">
    <source>
        <dbReference type="Proteomes" id="UP000708148"/>
    </source>
</evidence>
<protein>
    <recommendedName>
        <fullName evidence="6">F-box domain-containing protein</fullName>
    </recommendedName>
</protein>
<keyword evidence="2" id="KW-0732">Signal</keyword>
<dbReference type="Proteomes" id="UP000708148">
    <property type="component" value="Unassembled WGS sequence"/>
</dbReference>
<reference evidence="4" key="1">
    <citation type="submission" date="2020-12" db="EMBL/GenBank/DDBJ databases">
        <authorList>
            <person name="Iha C."/>
        </authorList>
    </citation>
    <scope>NUCLEOTIDE SEQUENCE</scope>
</reference>
<feature type="signal peptide" evidence="2">
    <location>
        <begin position="1"/>
        <end position="28"/>
    </location>
</feature>